<protein>
    <submittedName>
        <fullName evidence="3">Sugar transferase</fullName>
    </submittedName>
</protein>
<name>A0A6N7EQZ4_9MICO</name>
<proteinExistence type="inferred from homology"/>
<comment type="similarity">
    <text evidence="1">Belongs to the bacterial sugar transferase family.</text>
</comment>
<sequence length="212" mass="23398">MRRRPPYDVVKRAIDVVVGGAALVVSAPVQGVIAALVARNLGRPVLFRQQRPGLDGKLFGLVKFRTMRDVDQASGLVTDADRLTPFGTALRRTSLDELPTLWNVVKGDMSLVGPRPLLSAYLPLYTSEQARRHEVRPGVTGYAQTSGRNSLSWEERFRLDVEYVDRRSLVMDVRIAIATVRTVLRREGISAAGHVTMAPFTGTADTTGRDDR</sequence>
<keyword evidence="3" id="KW-0808">Transferase</keyword>
<dbReference type="Proteomes" id="UP000437709">
    <property type="component" value="Unassembled WGS sequence"/>
</dbReference>
<reference evidence="3 4" key="1">
    <citation type="submission" date="2019-10" db="EMBL/GenBank/DDBJ databases">
        <title>Georgenia wutianyii sp. nov. and Georgenia yuyongxinii sp. nov. isolated from plateau pika (Ochotona curzoniae) in the Qinghai-Tibet plateau of China.</title>
        <authorList>
            <person name="Tian Z."/>
        </authorList>
    </citation>
    <scope>NUCLEOTIDE SEQUENCE [LARGE SCALE GENOMIC DNA]</scope>
    <source>
        <strain evidence="3 4">JCM 19765</strain>
    </source>
</reference>
<evidence type="ECO:0000313" key="3">
    <source>
        <dbReference type="EMBL" id="MPV37604.1"/>
    </source>
</evidence>
<evidence type="ECO:0000259" key="2">
    <source>
        <dbReference type="Pfam" id="PF02397"/>
    </source>
</evidence>
<keyword evidence="4" id="KW-1185">Reference proteome</keyword>
<comment type="caution">
    <text evidence="3">The sequence shown here is derived from an EMBL/GenBank/DDBJ whole genome shotgun (WGS) entry which is preliminary data.</text>
</comment>
<dbReference type="Pfam" id="PF02397">
    <property type="entry name" value="Bac_transf"/>
    <property type="match status" value="1"/>
</dbReference>
<accession>A0A6N7EQZ4</accession>
<evidence type="ECO:0000313" key="4">
    <source>
        <dbReference type="Proteomes" id="UP000437709"/>
    </source>
</evidence>
<dbReference type="GO" id="GO:0016780">
    <property type="term" value="F:phosphotransferase activity, for other substituted phosphate groups"/>
    <property type="evidence" value="ECO:0007669"/>
    <property type="project" value="TreeGrafter"/>
</dbReference>
<dbReference type="AlphaFoldDB" id="A0A6N7EQZ4"/>
<gene>
    <name evidence="3" type="ORF">GB881_11240</name>
</gene>
<dbReference type="OrthoDB" id="9808602at2"/>
<organism evidence="3 4">
    <name type="scientific">Georgenia subflava</name>
    <dbReference type="NCBI Taxonomy" id="1622177"/>
    <lineage>
        <taxon>Bacteria</taxon>
        <taxon>Bacillati</taxon>
        <taxon>Actinomycetota</taxon>
        <taxon>Actinomycetes</taxon>
        <taxon>Micrococcales</taxon>
        <taxon>Bogoriellaceae</taxon>
        <taxon>Georgenia</taxon>
    </lineage>
</organism>
<evidence type="ECO:0000256" key="1">
    <source>
        <dbReference type="ARBA" id="ARBA00006464"/>
    </source>
</evidence>
<dbReference type="PANTHER" id="PTHR30576">
    <property type="entry name" value="COLANIC BIOSYNTHESIS UDP-GLUCOSE LIPID CARRIER TRANSFERASE"/>
    <property type="match status" value="1"/>
</dbReference>
<dbReference type="RefSeq" id="WP_152196434.1">
    <property type="nucleotide sequence ID" value="NZ_VUKD01000005.1"/>
</dbReference>
<feature type="domain" description="Bacterial sugar transferase" evidence="2">
    <location>
        <begin position="11"/>
        <end position="184"/>
    </location>
</feature>
<dbReference type="InterPro" id="IPR003362">
    <property type="entry name" value="Bact_transf"/>
</dbReference>
<dbReference type="EMBL" id="WHPC01000042">
    <property type="protein sequence ID" value="MPV37604.1"/>
    <property type="molecule type" value="Genomic_DNA"/>
</dbReference>
<dbReference type="PANTHER" id="PTHR30576:SF8">
    <property type="entry name" value="UNDECAPRENYL-PHOSPHATE GALACTOSE PHOSPHOTRANSFERASE"/>
    <property type="match status" value="1"/>
</dbReference>